<sequence length="129" mass="14247">MQPRKGCQLLRASGEKADSGAQQVVHTTTPAPARPVCQSLSSSRAPPTADGRVPETERERLSPQRHWSAAPSWPTSLPVRGLCRLFSLWGFLLPNPVTWRLFSPLQKSEVLCWGSVGVLSALSHMEMRF</sequence>
<proteinExistence type="predicted"/>
<organism evidence="1 2">
    <name type="scientific">Rangifer tarandus platyrhynchus</name>
    <name type="common">Svalbard reindeer</name>
    <dbReference type="NCBI Taxonomy" id="3082113"/>
    <lineage>
        <taxon>Eukaryota</taxon>
        <taxon>Metazoa</taxon>
        <taxon>Chordata</taxon>
        <taxon>Craniata</taxon>
        <taxon>Vertebrata</taxon>
        <taxon>Euteleostomi</taxon>
        <taxon>Mammalia</taxon>
        <taxon>Eutheria</taxon>
        <taxon>Laurasiatheria</taxon>
        <taxon>Artiodactyla</taxon>
        <taxon>Ruminantia</taxon>
        <taxon>Pecora</taxon>
        <taxon>Cervidae</taxon>
        <taxon>Odocoileinae</taxon>
        <taxon>Rangifer</taxon>
    </lineage>
</organism>
<gene>
    <name evidence="1" type="ORF">MRATA1EN3_LOCUS20488</name>
</gene>
<protein>
    <submittedName>
        <fullName evidence="1">Uncharacterized protein</fullName>
    </submittedName>
</protein>
<evidence type="ECO:0000313" key="1">
    <source>
        <dbReference type="EMBL" id="CAI9709275.1"/>
    </source>
</evidence>
<dbReference type="Proteomes" id="UP001162501">
    <property type="component" value="Chromosome 4"/>
</dbReference>
<accession>A0ACB0F8F9</accession>
<reference evidence="1" key="1">
    <citation type="submission" date="2023-05" db="EMBL/GenBank/DDBJ databases">
        <authorList>
            <consortium name="ELIXIR-Norway"/>
        </authorList>
    </citation>
    <scope>NUCLEOTIDE SEQUENCE</scope>
</reference>
<evidence type="ECO:0000313" key="2">
    <source>
        <dbReference type="Proteomes" id="UP001162501"/>
    </source>
</evidence>
<dbReference type="EMBL" id="OX596088">
    <property type="protein sequence ID" value="CAI9709275.1"/>
    <property type="molecule type" value="Genomic_DNA"/>
</dbReference>
<name>A0ACB0F8F9_RANTA</name>